<organism evidence="1 2">
    <name type="scientific">Mammaliicoccus sciuri</name>
    <name type="common">Staphylococcus sciuri</name>
    <dbReference type="NCBI Taxonomy" id="1296"/>
    <lineage>
        <taxon>Bacteria</taxon>
        <taxon>Bacillati</taxon>
        <taxon>Bacillota</taxon>
        <taxon>Bacilli</taxon>
        <taxon>Bacillales</taxon>
        <taxon>Staphylococcaceae</taxon>
        <taxon>Mammaliicoccus</taxon>
    </lineage>
</organism>
<accession>A0AAW5LHG4</accession>
<gene>
    <name evidence="1" type="ORF">NQ032_03410</name>
</gene>
<name>A0AAW5LHG4_MAMSC</name>
<dbReference type="InterPro" id="IPR007499">
    <property type="entry name" value="ERF_bacteria_virus"/>
</dbReference>
<evidence type="ECO:0000313" key="1">
    <source>
        <dbReference type="EMBL" id="MCQ9302666.1"/>
    </source>
</evidence>
<sequence>MSEKETNLYQRILDVKSNIEGFTKDAEGYKYNYVEGSQILHKIRKAMEENHLLLYPSVHHADYKDIQVLVKGNMKPNILVEMNMTYTFINTDNPKERLEIPFYAIGHQDDASKAYGTALTYAERYFLLKFFNIPTDEDDADTKQKKEKYTKADDSDIKLLQKHIEGFAQLVKADTESVKAQLKIINYEKLSIAETMQAIQTLNAWKQDIIKQNQGGQSS</sequence>
<dbReference type="Pfam" id="PF04404">
    <property type="entry name" value="ERF"/>
    <property type="match status" value="1"/>
</dbReference>
<proteinExistence type="predicted"/>
<dbReference type="Proteomes" id="UP001204068">
    <property type="component" value="Unassembled WGS sequence"/>
</dbReference>
<reference evidence="1" key="1">
    <citation type="submission" date="2022-07" db="EMBL/GenBank/DDBJ databases">
        <title>Bacterial species isolated from the porcine tonsil microbiota.</title>
        <authorList>
            <person name="Oliveira I.M.F."/>
        </authorList>
    </citation>
    <scope>NUCLEOTIDE SEQUENCE</scope>
    <source>
        <strain evidence="1">8QC2O2</strain>
    </source>
</reference>
<protein>
    <submittedName>
        <fullName evidence="1">ERF family protein</fullName>
    </submittedName>
</protein>
<dbReference type="AlphaFoldDB" id="A0AAW5LHG4"/>
<dbReference type="RefSeq" id="WP_185160467.1">
    <property type="nucleotide sequence ID" value="NZ_CP048732.1"/>
</dbReference>
<comment type="caution">
    <text evidence="1">The sequence shown here is derived from an EMBL/GenBank/DDBJ whole genome shotgun (WGS) entry which is preliminary data.</text>
</comment>
<dbReference type="EMBL" id="JANILD010000001">
    <property type="protein sequence ID" value="MCQ9302666.1"/>
    <property type="molecule type" value="Genomic_DNA"/>
</dbReference>
<evidence type="ECO:0000313" key="2">
    <source>
        <dbReference type="Proteomes" id="UP001204068"/>
    </source>
</evidence>